<evidence type="ECO:0000313" key="4">
    <source>
        <dbReference type="Proteomes" id="UP000251431"/>
    </source>
</evidence>
<dbReference type="PROSITE" id="PS50005">
    <property type="entry name" value="TPR"/>
    <property type="match status" value="2"/>
</dbReference>
<dbReference type="SUPFAM" id="SSF48452">
    <property type="entry name" value="TPR-like"/>
    <property type="match status" value="1"/>
</dbReference>
<accession>A0A2X0Y0G4</accession>
<dbReference type="AlphaFoldDB" id="A0A2X0Y0G4"/>
<proteinExistence type="predicted"/>
<dbReference type="PANTHER" id="PTHR43685:SF2">
    <property type="entry name" value="GLYCOSYLTRANSFERASE 2-LIKE DOMAIN-CONTAINING PROTEIN"/>
    <property type="match status" value="1"/>
</dbReference>
<evidence type="ECO:0000256" key="1">
    <source>
        <dbReference type="PROSITE-ProRule" id="PRU00339"/>
    </source>
</evidence>
<name>A0A2X0Y0G4_9BACI</name>
<dbReference type="InterPro" id="IPR019734">
    <property type="entry name" value="TPR_rpt"/>
</dbReference>
<protein>
    <submittedName>
        <fullName evidence="3">Glycosyl transferase family 2 protein</fullName>
    </submittedName>
</protein>
<dbReference type="EMBL" id="UAQE01000001">
    <property type="protein sequence ID" value="SPT99488.1"/>
    <property type="molecule type" value="Genomic_DNA"/>
</dbReference>
<keyword evidence="3" id="KW-0808">Transferase</keyword>
<evidence type="ECO:0000313" key="3">
    <source>
        <dbReference type="EMBL" id="SPT99488.1"/>
    </source>
</evidence>
<dbReference type="Gene3D" id="1.25.40.10">
    <property type="entry name" value="Tetratricopeptide repeat domain"/>
    <property type="match status" value="1"/>
</dbReference>
<keyword evidence="1" id="KW-0802">TPR repeat</keyword>
<dbReference type="InterPro" id="IPR029044">
    <property type="entry name" value="Nucleotide-diphossugar_trans"/>
</dbReference>
<gene>
    <name evidence="3" type="primary">kfoC</name>
    <name evidence="3" type="ORF">NCTC7582_02361</name>
</gene>
<dbReference type="RefSeq" id="WP_112117383.1">
    <property type="nucleotide sequence ID" value="NZ_CP185952.1"/>
</dbReference>
<dbReference type="InterPro" id="IPR011990">
    <property type="entry name" value="TPR-like_helical_dom_sf"/>
</dbReference>
<feature type="domain" description="Glycosyltransferase 2-like" evidence="2">
    <location>
        <begin position="4"/>
        <end position="161"/>
    </location>
</feature>
<evidence type="ECO:0000259" key="2">
    <source>
        <dbReference type="Pfam" id="PF00535"/>
    </source>
</evidence>
<dbReference type="InterPro" id="IPR050834">
    <property type="entry name" value="Glycosyltransf_2"/>
</dbReference>
<dbReference type="Pfam" id="PF13424">
    <property type="entry name" value="TPR_12"/>
    <property type="match status" value="1"/>
</dbReference>
<dbReference type="Gene3D" id="3.90.550.10">
    <property type="entry name" value="Spore Coat Polysaccharide Biosynthesis Protein SpsA, Chain A"/>
    <property type="match status" value="1"/>
</dbReference>
<feature type="repeat" description="TPR" evidence="1">
    <location>
        <begin position="276"/>
        <end position="309"/>
    </location>
</feature>
<reference evidence="3 4" key="1">
    <citation type="submission" date="2018-06" db="EMBL/GenBank/DDBJ databases">
        <authorList>
            <consortium name="Pathogen Informatics"/>
            <person name="Doyle S."/>
        </authorList>
    </citation>
    <scope>NUCLEOTIDE SEQUENCE [LARGE SCALE GENOMIC DNA]</scope>
    <source>
        <strain evidence="3 4">NCTC7582</strain>
    </source>
</reference>
<dbReference type="InterPro" id="IPR001173">
    <property type="entry name" value="Glyco_trans_2-like"/>
</dbReference>
<dbReference type="GO" id="GO:0016740">
    <property type="term" value="F:transferase activity"/>
    <property type="evidence" value="ECO:0007669"/>
    <property type="project" value="UniProtKB-KW"/>
</dbReference>
<organism evidence="3 4">
    <name type="scientific">Lysinibacillus capsici</name>
    <dbReference type="NCBI Taxonomy" id="2115968"/>
    <lineage>
        <taxon>Bacteria</taxon>
        <taxon>Bacillati</taxon>
        <taxon>Bacillota</taxon>
        <taxon>Bacilli</taxon>
        <taxon>Bacillales</taxon>
        <taxon>Bacillaceae</taxon>
        <taxon>Lysinibacillus</taxon>
    </lineage>
</organism>
<dbReference type="SUPFAM" id="SSF53448">
    <property type="entry name" value="Nucleotide-diphospho-sugar transferases"/>
    <property type="match status" value="1"/>
</dbReference>
<dbReference type="Proteomes" id="UP000251431">
    <property type="component" value="Unassembled WGS sequence"/>
</dbReference>
<dbReference type="SMART" id="SM00028">
    <property type="entry name" value="TPR"/>
    <property type="match status" value="2"/>
</dbReference>
<sequence length="377" mass="43537">MEVSVIIPAYNAADYIQETIESVLNQTKKCKEIIVIDDGSIDNTVDIVRKLQIGTSCISLYSQKNLGASSARNFGVTNANSDWLLFLDADDKCDSKLLDIYMDNLNEEFSVYYSQFQQIDSNGIRLTDVNKGQSLKGVIGFLEMIKRNPIISPSGSLVKKNVFLKQKGFDESIKNAEDVDFWLRLLLSGENIRYINQPLTYIRRHVNNSTSNIKITDSGEKFLLRKYSYNFIKDAIENNIVSKEKVTYLLDFQIRFNRWDEAKNTLINLNNESKSISEMFLKALVALHFNDYNQAEELYNNILEINPKHGASLNNLGIIQVQKKDYKMAQKLFETALEYNSGYFDASQNLRNLKEFNSKQEYKFTLRELRENLLQYK</sequence>
<feature type="repeat" description="TPR" evidence="1">
    <location>
        <begin position="310"/>
        <end position="343"/>
    </location>
</feature>
<dbReference type="PANTHER" id="PTHR43685">
    <property type="entry name" value="GLYCOSYLTRANSFERASE"/>
    <property type="match status" value="1"/>
</dbReference>
<dbReference type="Pfam" id="PF00535">
    <property type="entry name" value="Glycos_transf_2"/>
    <property type="match status" value="1"/>
</dbReference>